<sequence length="452" mass="50040">MGEEFPILGGIGLYAAEIRGDGNCLFNALSDQLYGHQNEHAAIRSRVIDYMREHAAYYKQFIDVNPGGGVRRNPKRKNAGAYSSPTNFEPPSAADIDRVFDSHLQSMARGGTYGDNMEITAFSSAFDYDVKIYQRDFAYMVSGSQGGDGSRTVAHIAYHTWEHYSSIRNLDGPHTGMPNVMPKALTPEEEQRQKEKLAQAPHVLPWMIDVVEKSLPWIADKMTIKRAIEAAKGNIDNAVSALLDAEQDSSSSQHENSSVERDHDSDDDMHDGPNKKQDRRMSRASRAQKEHSAYSRHALSQLSTYDGSQESFGSYDSEASGLPETTQQCRDNRPNKHIPTDATIKKEESLDTSTPPSDAPAKPPVRIKILPPRPPDQSQQRVGKTKQRQQGPSASQTKLLKKQAQKAARKERHQADSKSNRTQSPSQLGPSLRASGMTGTPPVVDGLRTLFI</sequence>
<gene>
    <name evidence="3" type="ORF">DOTSEDRAFT_74396</name>
</gene>
<dbReference type="HOGENOM" id="CLU_048473_0_0_1"/>
<dbReference type="PANTHER" id="PTHR12419:SF7">
    <property type="entry name" value="OTU DOMAIN-CONTAINING PROTEIN 3"/>
    <property type="match status" value="1"/>
</dbReference>
<evidence type="ECO:0000259" key="2">
    <source>
        <dbReference type="PROSITE" id="PS50802"/>
    </source>
</evidence>
<evidence type="ECO:0000256" key="1">
    <source>
        <dbReference type="SAM" id="MobiDB-lite"/>
    </source>
</evidence>
<organism evidence="3 4">
    <name type="scientific">Dothistroma septosporum (strain NZE10 / CBS 128990)</name>
    <name type="common">Red band needle blight fungus</name>
    <name type="synonym">Mycosphaerella pini</name>
    <dbReference type="NCBI Taxonomy" id="675120"/>
    <lineage>
        <taxon>Eukaryota</taxon>
        <taxon>Fungi</taxon>
        <taxon>Dikarya</taxon>
        <taxon>Ascomycota</taxon>
        <taxon>Pezizomycotina</taxon>
        <taxon>Dothideomycetes</taxon>
        <taxon>Dothideomycetidae</taxon>
        <taxon>Mycosphaerellales</taxon>
        <taxon>Mycosphaerellaceae</taxon>
        <taxon>Dothistroma</taxon>
    </lineage>
</organism>
<proteinExistence type="predicted"/>
<dbReference type="STRING" id="675120.N1PHN0"/>
<dbReference type="PROSITE" id="PS50802">
    <property type="entry name" value="OTU"/>
    <property type="match status" value="1"/>
</dbReference>
<dbReference type="InterPro" id="IPR050704">
    <property type="entry name" value="Peptidase_C85-like"/>
</dbReference>
<reference evidence="3 4" key="2">
    <citation type="journal article" date="2012" name="PLoS Pathog.">
        <title>Diverse lifestyles and strategies of plant pathogenesis encoded in the genomes of eighteen Dothideomycetes fungi.</title>
        <authorList>
            <person name="Ohm R.A."/>
            <person name="Feau N."/>
            <person name="Henrissat B."/>
            <person name="Schoch C.L."/>
            <person name="Horwitz B.A."/>
            <person name="Barry K.W."/>
            <person name="Condon B.J."/>
            <person name="Copeland A.C."/>
            <person name="Dhillon B."/>
            <person name="Glaser F."/>
            <person name="Hesse C.N."/>
            <person name="Kosti I."/>
            <person name="LaButti K."/>
            <person name="Lindquist E.A."/>
            <person name="Lucas S."/>
            <person name="Salamov A.A."/>
            <person name="Bradshaw R.E."/>
            <person name="Ciuffetti L."/>
            <person name="Hamelin R.C."/>
            <person name="Kema G.H.J."/>
            <person name="Lawrence C."/>
            <person name="Scott J.A."/>
            <person name="Spatafora J.W."/>
            <person name="Turgeon B.G."/>
            <person name="de Wit P.J.G.M."/>
            <person name="Zhong S."/>
            <person name="Goodwin S.B."/>
            <person name="Grigoriev I.V."/>
        </authorList>
    </citation>
    <scope>NUCLEOTIDE SEQUENCE [LARGE SCALE GENOMIC DNA]</scope>
    <source>
        <strain evidence="4">NZE10 / CBS 128990</strain>
    </source>
</reference>
<dbReference type="InterPro" id="IPR038765">
    <property type="entry name" value="Papain-like_cys_pep_sf"/>
</dbReference>
<dbReference type="OrthoDB" id="409956at2759"/>
<dbReference type="OMA" id="AHIAYHT"/>
<accession>N1PHN0</accession>
<dbReference type="AlphaFoldDB" id="N1PHN0"/>
<reference evidence="4" key="1">
    <citation type="journal article" date="2012" name="PLoS Genet.">
        <title>The genomes of the fungal plant pathogens Cladosporium fulvum and Dothistroma septosporum reveal adaptation to different hosts and lifestyles but also signatures of common ancestry.</title>
        <authorList>
            <person name="de Wit P.J.G.M."/>
            <person name="van der Burgt A."/>
            <person name="Oekmen B."/>
            <person name="Stergiopoulos I."/>
            <person name="Abd-Elsalam K.A."/>
            <person name="Aerts A.L."/>
            <person name="Bahkali A.H."/>
            <person name="Beenen H.G."/>
            <person name="Chettri P."/>
            <person name="Cox M.P."/>
            <person name="Datema E."/>
            <person name="de Vries R.P."/>
            <person name="Dhillon B."/>
            <person name="Ganley A.R."/>
            <person name="Griffiths S.A."/>
            <person name="Guo Y."/>
            <person name="Hamelin R.C."/>
            <person name="Henrissat B."/>
            <person name="Kabir M.S."/>
            <person name="Jashni M.K."/>
            <person name="Kema G."/>
            <person name="Klaubauf S."/>
            <person name="Lapidus A."/>
            <person name="Levasseur A."/>
            <person name="Lindquist E."/>
            <person name="Mehrabi R."/>
            <person name="Ohm R.A."/>
            <person name="Owen T.J."/>
            <person name="Salamov A."/>
            <person name="Schwelm A."/>
            <person name="Schijlen E."/>
            <person name="Sun H."/>
            <person name="van den Burg H.A."/>
            <person name="van Ham R.C.H.J."/>
            <person name="Zhang S."/>
            <person name="Goodwin S.B."/>
            <person name="Grigoriev I.V."/>
            <person name="Collemare J."/>
            <person name="Bradshaw R.E."/>
        </authorList>
    </citation>
    <scope>NUCLEOTIDE SEQUENCE [LARGE SCALE GENOMIC DNA]</scope>
    <source>
        <strain evidence="4">NZE10 / CBS 128990</strain>
    </source>
</reference>
<name>N1PHN0_DOTSN</name>
<feature type="compositionally biased region" description="Polar residues" evidence="1">
    <location>
        <begin position="298"/>
        <end position="314"/>
    </location>
</feature>
<dbReference type="eggNOG" id="KOG2605">
    <property type="taxonomic scope" value="Eukaryota"/>
</dbReference>
<dbReference type="PANTHER" id="PTHR12419">
    <property type="entry name" value="OTU DOMAIN CONTAINING PROTEIN"/>
    <property type="match status" value="1"/>
</dbReference>
<dbReference type="CDD" id="cd22756">
    <property type="entry name" value="OTU_OTUD3-like"/>
    <property type="match status" value="1"/>
</dbReference>
<dbReference type="GO" id="GO:0016579">
    <property type="term" value="P:protein deubiquitination"/>
    <property type="evidence" value="ECO:0007669"/>
    <property type="project" value="TreeGrafter"/>
</dbReference>
<feature type="compositionally biased region" description="Polar residues" evidence="1">
    <location>
        <begin position="376"/>
        <end position="393"/>
    </location>
</feature>
<dbReference type="Pfam" id="PF02338">
    <property type="entry name" value="OTU"/>
    <property type="match status" value="1"/>
</dbReference>
<dbReference type="SUPFAM" id="SSF54001">
    <property type="entry name" value="Cysteine proteinases"/>
    <property type="match status" value="1"/>
</dbReference>
<dbReference type="Proteomes" id="UP000016933">
    <property type="component" value="Unassembled WGS sequence"/>
</dbReference>
<keyword evidence="4" id="KW-1185">Reference proteome</keyword>
<dbReference type="Gene3D" id="3.90.70.80">
    <property type="match status" value="1"/>
</dbReference>
<feature type="compositionally biased region" description="Basic and acidic residues" evidence="1">
    <location>
        <begin position="257"/>
        <end position="293"/>
    </location>
</feature>
<dbReference type="MEROPS" id="C85.003"/>
<evidence type="ECO:0000313" key="4">
    <source>
        <dbReference type="Proteomes" id="UP000016933"/>
    </source>
</evidence>
<protein>
    <recommendedName>
        <fullName evidence="2">OTU domain-containing protein</fullName>
    </recommendedName>
</protein>
<dbReference type="InterPro" id="IPR003323">
    <property type="entry name" value="OTU_dom"/>
</dbReference>
<feature type="region of interest" description="Disordered" evidence="1">
    <location>
        <begin position="244"/>
        <end position="452"/>
    </location>
</feature>
<evidence type="ECO:0000313" key="3">
    <source>
        <dbReference type="EMBL" id="EME40811.1"/>
    </source>
</evidence>
<feature type="compositionally biased region" description="Basic residues" evidence="1">
    <location>
        <begin position="399"/>
        <end position="412"/>
    </location>
</feature>
<feature type="compositionally biased region" description="Polar residues" evidence="1">
    <location>
        <begin position="420"/>
        <end position="429"/>
    </location>
</feature>
<feature type="domain" description="OTU" evidence="2">
    <location>
        <begin position="13"/>
        <end position="170"/>
    </location>
</feature>
<dbReference type="EMBL" id="KB446543">
    <property type="protein sequence ID" value="EME40811.1"/>
    <property type="molecule type" value="Genomic_DNA"/>
</dbReference>
<dbReference type="GO" id="GO:0004843">
    <property type="term" value="F:cysteine-type deubiquitinase activity"/>
    <property type="evidence" value="ECO:0007669"/>
    <property type="project" value="TreeGrafter"/>
</dbReference>